<comment type="caution">
    <text evidence="4">The sequence shown here is derived from an EMBL/GenBank/DDBJ whole genome shotgun (WGS) entry which is preliminary data.</text>
</comment>
<feature type="domain" description="DUF7830" evidence="3">
    <location>
        <begin position="17"/>
        <end position="93"/>
    </location>
</feature>
<organism evidence="4 5">
    <name type="scientific">Fibrisoma montanum</name>
    <dbReference type="NCBI Taxonomy" id="2305895"/>
    <lineage>
        <taxon>Bacteria</taxon>
        <taxon>Pseudomonadati</taxon>
        <taxon>Bacteroidota</taxon>
        <taxon>Cytophagia</taxon>
        <taxon>Cytophagales</taxon>
        <taxon>Spirosomataceae</taxon>
        <taxon>Fibrisoma</taxon>
    </lineage>
</organism>
<keyword evidence="5" id="KW-1185">Reference proteome</keyword>
<evidence type="ECO:0000259" key="2">
    <source>
        <dbReference type="Pfam" id="PF25167"/>
    </source>
</evidence>
<sequence>MKGFQYTIHSVLDCETGEEVFAGSFFNQDESAIFEIRRQLEDAIRNRRDPKYKCYYCNQLIKIRGKAENETKLKRMHFAHQWDSDDCPIKTSHKLTQQQIRAIKYNGQKESKLHERTKELVAASLESNRLTNKGITEVATETVRRDTSGLLTWRKPDVSAVYHSRQVVFEIQLSTTFLSVIADREYFYQQNQTFIIWIFKFFSDEFDKQRFTEKDVFYGNNQNAFIFDGEAISESKRQQDLILKCLYREPYRSGQQIAYRWQERSVGLHDLTFDDKNYKVFLFDVEGATNSIRQEIDDEQRAEWERQREIEQRQQVFEQRRQAYEEELEVGLSRARSSVHQTLSEVHAYPERRSPLLNEFAAFSLDTYGNLFTLFGQDQGYQPTEEDKSFLRITFERERLNRSHLDRTDLLTCLCLVTCLIKVKSPQKAHRLKKVYGTVFVLLSVKLDCVVGQSFQKVVQVAHTVFPGKESFAHLFLKAIERYPSPNLQKQDDRSGGKLAKKIEAFRQKNVEPDQSYDDVFRLLFPELFTQ</sequence>
<dbReference type="AlphaFoldDB" id="A0A418LW02"/>
<dbReference type="EMBL" id="QXED01000018">
    <property type="protein sequence ID" value="RIV17427.1"/>
    <property type="molecule type" value="Genomic_DNA"/>
</dbReference>
<name>A0A418LW02_9BACT</name>
<dbReference type="InterPro" id="IPR057152">
    <property type="entry name" value="DUF7830"/>
</dbReference>
<evidence type="ECO:0000259" key="1">
    <source>
        <dbReference type="Pfam" id="PF19500"/>
    </source>
</evidence>
<evidence type="ECO:0000259" key="3">
    <source>
        <dbReference type="Pfam" id="PF25169"/>
    </source>
</evidence>
<evidence type="ECO:0000313" key="5">
    <source>
        <dbReference type="Proteomes" id="UP000283523"/>
    </source>
</evidence>
<dbReference type="Pfam" id="PF25167">
    <property type="entry name" value="DUF7829"/>
    <property type="match status" value="1"/>
</dbReference>
<evidence type="ECO:0008006" key="6">
    <source>
        <dbReference type="Google" id="ProtNLM"/>
    </source>
</evidence>
<reference evidence="4 5" key="1">
    <citation type="submission" date="2018-08" db="EMBL/GenBank/DDBJ databases">
        <title>Fibrisoma montanum sp. nov., isolated from Danxia mountain soil.</title>
        <authorList>
            <person name="Huang Y."/>
        </authorList>
    </citation>
    <scope>NUCLEOTIDE SEQUENCE [LARGE SCALE GENOMIC DNA]</scope>
    <source>
        <strain evidence="4 5">HYT19</strain>
    </source>
</reference>
<dbReference type="InterPro" id="IPR046099">
    <property type="entry name" value="DUF6035"/>
</dbReference>
<feature type="domain" description="DUF6035" evidence="1">
    <location>
        <begin position="107"/>
        <end position="284"/>
    </location>
</feature>
<protein>
    <recommendedName>
        <fullName evidence="6">Competence protein</fullName>
    </recommendedName>
</protein>
<dbReference type="RefSeq" id="WP_119671783.1">
    <property type="nucleotide sequence ID" value="NZ_QXED01000018.1"/>
</dbReference>
<evidence type="ECO:0000313" key="4">
    <source>
        <dbReference type="EMBL" id="RIV17427.1"/>
    </source>
</evidence>
<dbReference type="InterPro" id="IPR057151">
    <property type="entry name" value="DUF7829"/>
</dbReference>
<gene>
    <name evidence="4" type="ORF">DYU11_31730</name>
</gene>
<feature type="domain" description="DUF7829" evidence="2">
    <location>
        <begin position="378"/>
        <end position="527"/>
    </location>
</feature>
<dbReference type="OrthoDB" id="1302950at2"/>
<proteinExistence type="predicted"/>
<dbReference type="Pfam" id="PF25169">
    <property type="entry name" value="DUF7830"/>
    <property type="match status" value="1"/>
</dbReference>
<dbReference type="Proteomes" id="UP000283523">
    <property type="component" value="Unassembled WGS sequence"/>
</dbReference>
<accession>A0A418LW02</accession>
<dbReference type="Pfam" id="PF19500">
    <property type="entry name" value="DUF6035"/>
    <property type="match status" value="1"/>
</dbReference>